<evidence type="ECO:0000313" key="2">
    <source>
        <dbReference type="EMBL" id="KAJ5162265.1"/>
    </source>
</evidence>
<feature type="compositionally biased region" description="Basic and acidic residues" evidence="1">
    <location>
        <begin position="804"/>
        <end position="830"/>
    </location>
</feature>
<feature type="compositionally biased region" description="Polar residues" evidence="1">
    <location>
        <begin position="1599"/>
        <end position="1609"/>
    </location>
</feature>
<sequence>MANNTQGRPGQLPSPPSADSPLSPASGSSNPISFRPNVNRAKTKRWVEAKQYSYDGGDWGDEDDEEEEEEEPAPPPVSRPPYTNRAGSSSELSSRRLSGLALGTEESRRSPSVDVKKDLAGGDSKNLPFVRPADIYKRMREETTSPTSPGSAAQAEAPPSSLQVGAASPAAVSGHREPEPELNTSGAGQETPTIGLPEVKRISAFGTDFIGGSNSTSQQPISPESPQTSLKHNPSQSSEGFTSIVHQAFDVPETPNSTTGSVVRSNSDGTSVISPIMGNRGPHDDKTPTIPEEPAESNTPTGNGPREGAREGPMFITGHRRDMSLPGGENSPSKTPTITDHEAPPAGQAEMSTVSSADPSEKDFVAPLKFGSNGNAGSEGYRGEIPTIVPAGAEDSPEDTDNDRLREEIIRSLSRENSQEPEVPPQHPGVATGSNPGETSKALASESHPDVTGPHPLASRDPYAGAQAPGYQTQAAAGPPRGKLERRFSWESETSSENPATQIPGSYSSPPPLSTALATQEPEPIPEDAGQLALDDTSKELHSSDVEESDGPRVEKPRLSIIPPVPESSSPPEQIMGPVDAPKSPNEATPLPSNVGTISLDESKLKGFRDILNMTLPNERIRAFDQTRDQFAALDTGLNHWVQVTISENPDHFDLVQQSRSLSSGFPRPSPSRTKFPKLGSLGNLSASREDSTPTSATHIRRPSGHIGTIVNRQNVGERSKEFLHTAGAFGGKAGEAAKGLFAKGRSKFRPSGGTDKGQSTTARRSLHFSFTSEANGSPGNSSLRNSVNLGSLPMFKFGGSKDSTAKEQGDTQERAGKRFKSVEAMDHDSAPNTARRQSEGFTGNSDFAGDLEREMNAALGLSPTEARSRQAGSTEPAIDLIATDRSPVAPPPPAKDDVLPQCKDCGPAGIRPSIEKELPPPPEQDPESSSADVAQLPNGPVVGTSQAVPISIRPVVEEERPSLPPKDDPKETSKEIPSRDLAPPDASHTGQPSVSTLGADERGSPSAEGDVEEPPSPLQPAQEAKSEEPVYGKPPYQAKNSDVSRPSVEEHVPGFGPVYPPKTASSAQILESKRRSISGLPPSAPGIQSPLRNEVRYSPGTRSSMLSFGSFGRQSTNSKGTRPVTPVNGLSGRRGSESSLDNGDSTMEKLRSFGKRRRASVGDMLSGIQDGIQGGLQGLQTGGQNKGQQRKRTFSRISVCLGSEQSSGCCTNLLQGFFNRSQESQNLDSSNPGHVRANSQDLDRKVSSTTSSNDQAPSTASEDKILPSPPVPGLASSLPPIPDTTPTARASHRMNMPSPANASGGGRFYSQIQAASTAPSPQHSRVKSQPIIGNEPLSPVAPSNSDKSRSPPLSDVRELDEQESLDGTGEEPAVPEEVPSEQGQESQPEKQTQSQHTRVDSQPATGNEPHPPIASSNPDKIGSPPLPDAHGFAVQEPHNEAANEPVVSQEVPSENGQENQPQQPEQQSQNQHARVKSQPVVGNEPLPPIAPSHSEKSGSPPLPDAQELAAQEPQKETAKEPAVSQAVPSEQDQEKQPQQREQQTESQPEDQTASENQKSQESDQPGSKPIHPKLSVRSRKPVGSNPDAKDETLAPKNITVSNASTISTHPHRDEARVLNETPEPVELALTKDDSSEELVMSPTAYPGQEWTPMHL</sequence>
<evidence type="ECO:0000256" key="1">
    <source>
        <dbReference type="SAM" id="MobiDB-lite"/>
    </source>
</evidence>
<feature type="region of interest" description="Disordered" evidence="1">
    <location>
        <begin position="1224"/>
        <end position="1656"/>
    </location>
</feature>
<protein>
    <submittedName>
        <fullName evidence="2">Uncharacterized protein</fullName>
    </submittedName>
</protein>
<feature type="compositionally biased region" description="Polar residues" evidence="1">
    <location>
        <begin position="1101"/>
        <end position="1121"/>
    </location>
</feature>
<feature type="compositionally biased region" description="Polar residues" evidence="1">
    <location>
        <begin position="831"/>
        <end position="846"/>
    </location>
</feature>
<feature type="compositionally biased region" description="Basic and acidic residues" evidence="1">
    <location>
        <begin position="105"/>
        <end position="120"/>
    </location>
</feature>
<feature type="compositionally biased region" description="Low complexity" evidence="1">
    <location>
        <begin position="19"/>
        <end position="31"/>
    </location>
</feature>
<feature type="compositionally biased region" description="Polar residues" evidence="1">
    <location>
        <begin position="212"/>
        <end position="245"/>
    </location>
</feature>
<feature type="region of interest" description="Disordered" evidence="1">
    <location>
        <begin position="660"/>
        <end position="703"/>
    </location>
</feature>
<evidence type="ECO:0000313" key="3">
    <source>
        <dbReference type="Proteomes" id="UP001146351"/>
    </source>
</evidence>
<feature type="compositionally biased region" description="Polar residues" evidence="1">
    <location>
        <begin position="683"/>
        <end position="698"/>
    </location>
</feature>
<proteinExistence type="predicted"/>
<comment type="caution">
    <text evidence="2">The sequence shown here is derived from an EMBL/GenBank/DDBJ whole genome shotgun (WGS) entry which is preliminary data.</text>
</comment>
<dbReference type="Proteomes" id="UP001146351">
    <property type="component" value="Unassembled WGS sequence"/>
</dbReference>
<feature type="region of interest" description="Disordered" evidence="1">
    <location>
        <begin position="1"/>
        <end position="597"/>
    </location>
</feature>
<feature type="compositionally biased region" description="Polar residues" evidence="1">
    <location>
        <begin position="1383"/>
        <end position="1406"/>
    </location>
</feature>
<accession>A0A9W9I5J1</accession>
<feature type="compositionally biased region" description="Basic residues" evidence="1">
    <location>
        <begin position="1571"/>
        <end position="1581"/>
    </location>
</feature>
<feature type="compositionally biased region" description="Acidic residues" evidence="1">
    <location>
        <begin position="58"/>
        <end position="72"/>
    </location>
</feature>
<reference evidence="2" key="1">
    <citation type="submission" date="2022-11" db="EMBL/GenBank/DDBJ databases">
        <authorList>
            <person name="Petersen C."/>
        </authorList>
    </citation>
    <scope>NUCLEOTIDE SEQUENCE</scope>
    <source>
        <strain evidence="2">IBT 21917</strain>
    </source>
</reference>
<feature type="compositionally biased region" description="Low complexity" evidence="1">
    <location>
        <begin position="1130"/>
        <end position="1141"/>
    </location>
</feature>
<gene>
    <name evidence="2" type="ORF">N7492_007657</name>
</gene>
<feature type="compositionally biased region" description="Polar residues" evidence="1">
    <location>
        <begin position="1311"/>
        <end position="1324"/>
    </location>
</feature>
<keyword evidence="3" id="KW-1185">Reference proteome</keyword>
<feature type="compositionally biased region" description="Basic and acidic residues" evidence="1">
    <location>
        <begin position="134"/>
        <end position="143"/>
    </location>
</feature>
<dbReference type="OrthoDB" id="5151921at2759"/>
<feature type="compositionally biased region" description="Polar residues" evidence="1">
    <location>
        <begin position="1551"/>
        <end position="1566"/>
    </location>
</feature>
<feature type="compositionally biased region" description="Polar residues" evidence="1">
    <location>
        <begin position="254"/>
        <end position="273"/>
    </location>
</feature>
<feature type="compositionally biased region" description="Polar residues" evidence="1">
    <location>
        <begin position="491"/>
        <end position="508"/>
    </location>
</feature>
<feature type="compositionally biased region" description="Basic and acidic residues" evidence="1">
    <location>
        <begin position="402"/>
        <end position="418"/>
    </location>
</feature>
<feature type="compositionally biased region" description="Basic and acidic residues" evidence="1">
    <location>
        <begin position="956"/>
        <end position="979"/>
    </location>
</feature>
<feature type="compositionally biased region" description="Polar residues" evidence="1">
    <location>
        <begin position="1224"/>
        <end position="1241"/>
    </location>
</feature>
<feature type="compositionally biased region" description="Polar residues" evidence="1">
    <location>
        <begin position="182"/>
        <end position="192"/>
    </location>
</feature>
<organism evidence="2 3">
    <name type="scientific">Penicillium capsulatum</name>
    <dbReference type="NCBI Taxonomy" id="69766"/>
    <lineage>
        <taxon>Eukaryota</taxon>
        <taxon>Fungi</taxon>
        <taxon>Dikarya</taxon>
        <taxon>Ascomycota</taxon>
        <taxon>Pezizomycotina</taxon>
        <taxon>Eurotiomycetes</taxon>
        <taxon>Eurotiomycetidae</taxon>
        <taxon>Eurotiales</taxon>
        <taxon>Aspergillaceae</taxon>
        <taxon>Penicillium</taxon>
    </lineage>
</organism>
<feature type="compositionally biased region" description="Low complexity" evidence="1">
    <location>
        <begin position="85"/>
        <end position="103"/>
    </location>
</feature>
<feature type="region of interest" description="Disordered" evidence="1">
    <location>
        <begin position="744"/>
        <end position="763"/>
    </location>
</feature>
<feature type="region of interest" description="Disordered" evidence="1">
    <location>
        <begin position="795"/>
        <end position="1147"/>
    </location>
</feature>
<dbReference type="EMBL" id="JAPQKO010000005">
    <property type="protein sequence ID" value="KAJ5162265.1"/>
    <property type="molecule type" value="Genomic_DNA"/>
</dbReference>
<name>A0A9W9I5J1_9EURO</name>
<feature type="compositionally biased region" description="Polar residues" evidence="1">
    <location>
        <begin position="1248"/>
        <end position="1261"/>
    </location>
</feature>
<feature type="compositionally biased region" description="Low complexity" evidence="1">
    <location>
        <begin position="1453"/>
        <end position="1472"/>
    </location>
</feature>
<feature type="compositionally biased region" description="Low complexity" evidence="1">
    <location>
        <begin position="1371"/>
        <end position="1382"/>
    </location>
</feature>
<reference evidence="2" key="2">
    <citation type="journal article" date="2023" name="IMA Fungus">
        <title>Comparative genomic study of the Penicillium genus elucidates a diverse pangenome and 15 lateral gene transfer events.</title>
        <authorList>
            <person name="Petersen C."/>
            <person name="Sorensen T."/>
            <person name="Nielsen M.R."/>
            <person name="Sondergaard T.E."/>
            <person name="Sorensen J.L."/>
            <person name="Fitzpatrick D.A."/>
            <person name="Frisvad J.C."/>
            <person name="Nielsen K.L."/>
        </authorList>
    </citation>
    <scope>NUCLEOTIDE SEQUENCE</scope>
    <source>
        <strain evidence="2">IBT 21917</strain>
    </source>
</reference>
<feature type="compositionally biased region" description="Basic and acidic residues" evidence="1">
    <location>
        <begin position="536"/>
        <end position="558"/>
    </location>
</feature>